<sequence>MSAEWSLMDQGFTVLVICTGNVCRSPLAERLLQDGFDQSAPGQFVVSSAGTSGLIGWDVEPKIVEIAARHGVSMSGFKAREVTAQLVREADLILTMTRDHRSSIVQLVPAALRRTFTLREFERILPQVPAETAAEPSQRWHSLVALAQRHRRRPENPSFDDIVDPYGCRDKVYEQMAAELVPAVKALVEWERARAEDAS</sequence>
<keyword evidence="3" id="KW-0904">Protein phosphatase</keyword>
<evidence type="ECO:0000313" key="7">
    <source>
        <dbReference type="Proteomes" id="UP000266615"/>
    </source>
</evidence>
<dbReference type="SMART" id="SM00226">
    <property type="entry name" value="LMWPc"/>
    <property type="match status" value="1"/>
</dbReference>
<dbReference type="AlphaFoldDB" id="A0A3A4F8S2"/>
<organism evidence="6 7">
    <name type="scientific">Nesterenkonia natronophila</name>
    <dbReference type="NCBI Taxonomy" id="2174932"/>
    <lineage>
        <taxon>Bacteria</taxon>
        <taxon>Bacillati</taxon>
        <taxon>Actinomycetota</taxon>
        <taxon>Actinomycetes</taxon>
        <taxon>Micrococcales</taxon>
        <taxon>Micrococcaceae</taxon>
        <taxon>Nesterenkonia</taxon>
    </lineage>
</organism>
<evidence type="ECO:0000256" key="4">
    <source>
        <dbReference type="PIRSR" id="PIRSR617867-1"/>
    </source>
</evidence>
<dbReference type="Gene3D" id="3.40.50.2300">
    <property type="match status" value="1"/>
</dbReference>
<feature type="active site" evidence="4">
    <location>
        <position position="24"/>
    </location>
</feature>
<accession>A0A3A4F8S2</accession>
<dbReference type="Proteomes" id="UP000266615">
    <property type="component" value="Unassembled WGS sequence"/>
</dbReference>
<dbReference type="PANTHER" id="PTHR11717">
    <property type="entry name" value="LOW MOLECULAR WEIGHT PROTEIN TYROSINE PHOSPHATASE"/>
    <property type="match status" value="1"/>
</dbReference>
<reference evidence="6 7" key="1">
    <citation type="submission" date="2018-09" db="EMBL/GenBank/DDBJ databases">
        <title>Nesterenkonia natronophila sp. nov., an alkaliphilic actinobacteriume isolated from a soda lake, and emended description of the genus Nesterenkonia.</title>
        <authorList>
            <person name="Menes R.J."/>
            <person name="Iriarte A."/>
        </authorList>
    </citation>
    <scope>NUCLEOTIDE SEQUENCE [LARGE SCALE GENOMIC DNA]</scope>
    <source>
        <strain evidence="6 7">M8</strain>
    </source>
</reference>
<evidence type="ECO:0000256" key="1">
    <source>
        <dbReference type="ARBA" id="ARBA00011063"/>
    </source>
</evidence>
<comment type="similarity">
    <text evidence="1">Belongs to the low molecular weight phosphotyrosine protein phosphatase family.</text>
</comment>
<evidence type="ECO:0000259" key="5">
    <source>
        <dbReference type="SMART" id="SM00226"/>
    </source>
</evidence>
<keyword evidence="2" id="KW-0378">Hydrolase</keyword>
<dbReference type="SUPFAM" id="SSF52788">
    <property type="entry name" value="Phosphotyrosine protein phosphatases I"/>
    <property type="match status" value="1"/>
</dbReference>
<dbReference type="InterPro" id="IPR036196">
    <property type="entry name" value="Ptyr_pPase_sf"/>
</dbReference>
<proteinExistence type="inferred from homology"/>
<dbReference type="Pfam" id="PF01451">
    <property type="entry name" value="LMWPc"/>
    <property type="match status" value="1"/>
</dbReference>
<dbReference type="GO" id="GO:0004725">
    <property type="term" value="F:protein tyrosine phosphatase activity"/>
    <property type="evidence" value="ECO:0007669"/>
    <property type="project" value="InterPro"/>
</dbReference>
<dbReference type="PRINTS" id="PR00719">
    <property type="entry name" value="LMWPTPASE"/>
</dbReference>
<comment type="caution">
    <text evidence="6">The sequence shown here is derived from an EMBL/GenBank/DDBJ whole genome shotgun (WGS) entry which is preliminary data.</text>
</comment>
<keyword evidence="7" id="KW-1185">Reference proteome</keyword>
<dbReference type="EMBL" id="QYZP01000002">
    <property type="protein sequence ID" value="RJN31607.1"/>
    <property type="molecule type" value="Genomic_DNA"/>
</dbReference>
<name>A0A3A4F8S2_9MICC</name>
<feature type="domain" description="Phosphotyrosine protein phosphatase I" evidence="5">
    <location>
        <begin position="12"/>
        <end position="190"/>
    </location>
</feature>
<evidence type="ECO:0000313" key="6">
    <source>
        <dbReference type="EMBL" id="RJN31607.1"/>
    </source>
</evidence>
<dbReference type="InterPro" id="IPR023485">
    <property type="entry name" value="Ptyr_pPase"/>
</dbReference>
<dbReference type="InterPro" id="IPR017867">
    <property type="entry name" value="Tyr_phospatase_low_mol_wt"/>
</dbReference>
<protein>
    <submittedName>
        <fullName evidence="6">Low molecular weight phosphatase family protein</fullName>
    </submittedName>
</protein>
<dbReference type="PANTHER" id="PTHR11717:SF31">
    <property type="entry name" value="LOW MOLECULAR WEIGHT PROTEIN-TYROSINE-PHOSPHATASE ETP-RELATED"/>
    <property type="match status" value="1"/>
</dbReference>
<evidence type="ECO:0000256" key="2">
    <source>
        <dbReference type="ARBA" id="ARBA00022801"/>
    </source>
</evidence>
<gene>
    <name evidence="6" type="ORF">D3250_05500</name>
</gene>
<dbReference type="InterPro" id="IPR050438">
    <property type="entry name" value="LMW_PTPase"/>
</dbReference>
<evidence type="ECO:0000256" key="3">
    <source>
        <dbReference type="ARBA" id="ARBA00022912"/>
    </source>
</evidence>
<feature type="active site" description="Nucleophile" evidence="4">
    <location>
        <position position="18"/>
    </location>
</feature>